<dbReference type="OrthoDB" id="4843372at2"/>
<sequence length="152" mass="15548">MRKAYRILADLIAIGVAVQAMAITWAMLGLLHWVDKGGTLDHATLKGWEDKSPDFQGAAGFAIHGIVGTMVLPVLALALLAVAFFAGVDGAVKWAAVVVVSVLIQVGAGMGGEDAPWLGLIHGLNAFALFSVAIVAARAAHPGAQTAVTATP</sequence>
<reference evidence="2 3" key="1">
    <citation type="submission" date="2018-11" db="EMBL/GenBank/DDBJ databases">
        <authorList>
            <person name="Li F."/>
        </authorList>
    </citation>
    <scope>NUCLEOTIDE SEQUENCE [LARGE SCALE GENOMIC DNA]</scope>
    <source>
        <strain evidence="2 3">Gsoil 818</strain>
    </source>
</reference>
<comment type="caution">
    <text evidence="2">The sequence shown here is derived from an EMBL/GenBank/DDBJ whole genome shotgun (WGS) entry which is preliminary data.</text>
</comment>
<evidence type="ECO:0000313" key="3">
    <source>
        <dbReference type="Proteomes" id="UP000279994"/>
    </source>
</evidence>
<dbReference type="EMBL" id="RJSF01000044">
    <property type="protein sequence ID" value="RNM12617.1"/>
    <property type="molecule type" value="Genomic_DNA"/>
</dbReference>
<protein>
    <submittedName>
        <fullName evidence="2">Uncharacterized protein</fullName>
    </submittedName>
</protein>
<dbReference type="Proteomes" id="UP000279994">
    <property type="component" value="Unassembled WGS sequence"/>
</dbReference>
<gene>
    <name evidence="2" type="ORF">EFL26_18555</name>
</gene>
<keyword evidence="3" id="KW-1185">Reference proteome</keyword>
<dbReference type="AlphaFoldDB" id="A0A3N0GJH1"/>
<organism evidence="2 3">
    <name type="scientific">Nocardioides pocheonensis</name>
    <dbReference type="NCBI Taxonomy" id="661485"/>
    <lineage>
        <taxon>Bacteria</taxon>
        <taxon>Bacillati</taxon>
        <taxon>Actinomycetota</taxon>
        <taxon>Actinomycetes</taxon>
        <taxon>Propionibacteriales</taxon>
        <taxon>Nocardioidaceae</taxon>
        <taxon>Nocardioides</taxon>
    </lineage>
</organism>
<name>A0A3N0GJH1_9ACTN</name>
<dbReference type="RefSeq" id="WP_123224380.1">
    <property type="nucleotide sequence ID" value="NZ_RJSF01000044.1"/>
</dbReference>
<keyword evidence="1" id="KW-0812">Transmembrane</keyword>
<feature type="transmembrane region" description="Helical" evidence="1">
    <location>
        <begin position="61"/>
        <end position="85"/>
    </location>
</feature>
<feature type="transmembrane region" description="Helical" evidence="1">
    <location>
        <begin position="7"/>
        <end position="28"/>
    </location>
</feature>
<evidence type="ECO:0000313" key="2">
    <source>
        <dbReference type="EMBL" id="RNM12617.1"/>
    </source>
</evidence>
<feature type="transmembrane region" description="Helical" evidence="1">
    <location>
        <begin position="117"/>
        <end position="137"/>
    </location>
</feature>
<keyword evidence="1" id="KW-1133">Transmembrane helix</keyword>
<accession>A0A3N0GJH1</accession>
<feature type="transmembrane region" description="Helical" evidence="1">
    <location>
        <begin position="92"/>
        <end position="111"/>
    </location>
</feature>
<evidence type="ECO:0000256" key="1">
    <source>
        <dbReference type="SAM" id="Phobius"/>
    </source>
</evidence>
<keyword evidence="1" id="KW-0472">Membrane</keyword>
<proteinExistence type="predicted"/>